<keyword evidence="2" id="KW-0067">ATP-binding</keyword>
<keyword evidence="2" id="KW-0378">Hydrolase</keyword>
<evidence type="ECO:0000256" key="1">
    <source>
        <dbReference type="ARBA" id="ARBA00022763"/>
    </source>
</evidence>
<proteinExistence type="predicted"/>
<evidence type="ECO:0000313" key="6">
    <source>
        <dbReference type="Proteomes" id="UP001596540"/>
    </source>
</evidence>
<keyword evidence="3" id="KW-0234">DNA repair</keyword>
<keyword evidence="2" id="KW-0547">Nucleotide-binding</keyword>
<organism evidence="5 6">
    <name type="scientific">Marinactinospora rubrisoli</name>
    <dbReference type="NCBI Taxonomy" id="2715399"/>
    <lineage>
        <taxon>Bacteria</taxon>
        <taxon>Bacillati</taxon>
        <taxon>Actinomycetota</taxon>
        <taxon>Actinomycetes</taxon>
        <taxon>Streptosporangiales</taxon>
        <taxon>Nocardiopsidaceae</taxon>
        <taxon>Marinactinospora</taxon>
    </lineage>
</organism>
<comment type="caution">
    <text evidence="5">The sequence shown here is derived from an EMBL/GenBank/DDBJ whole genome shotgun (WGS) entry which is preliminary data.</text>
</comment>
<evidence type="ECO:0000313" key="5">
    <source>
        <dbReference type="EMBL" id="MFC7328725.1"/>
    </source>
</evidence>
<name>A0ABW2KHW2_9ACTN</name>
<dbReference type="InterPro" id="IPR038726">
    <property type="entry name" value="PDDEXK_AddAB-type"/>
</dbReference>
<keyword evidence="6" id="KW-1185">Reference proteome</keyword>
<evidence type="ECO:0000256" key="2">
    <source>
        <dbReference type="ARBA" id="ARBA00022806"/>
    </source>
</evidence>
<keyword evidence="1" id="KW-0227">DNA damage</keyword>
<dbReference type="EMBL" id="JBHTBH010000005">
    <property type="protein sequence ID" value="MFC7328725.1"/>
    <property type="molecule type" value="Genomic_DNA"/>
</dbReference>
<protein>
    <submittedName>
        <fullName evidence="5">PD-(D/E)XK nuclease family protein</fullName>
    </submittedName>
</protein>
<dbReference type="RefSeq" id="WP_379871370.1">
    <property type="nucleotide sequence ID" value="NZ_JBHTBH010000005.1"/>
</dbReference>
<sequence length="571" mass="63895">MAKWQTPEGVAGSTELIRVFSGSVRPRQCPTEIAVKARPRMAPMNRPAWKRKTLELNPIKVLMSVLDLVEHEELDLCVALSRLPTPGSAGAKLAGEWIAPIHPGLRRWVESAARNYLSAFPGDTGGRLPPTWRAIPDPWVEQHRLRTPDHRGALTYETCVWGRRYEYRSADGLVRELRLPTMNKSGTRTRDQAEIAVAAFVTARGRRVLERWFPKEGRCYSLREDLPPEENQPPAYVRVVEVGCGDGKPTVLFEGSSAEAVQRHRNLALPALAQAVDGHGYRPGYDCDDCKLRVDCRELPRSPGLLGIEDRERPRRSWSITQARYYAVCPAKEHFRSLLLPGDFATENSPAALRGKAVHAFLERLHGRTPRRPCSPEDAPPDQQTWQAAGWPLTDEQAELASRMVSRHWRTCPLRGLAPDARIESERALVVDDPAADVLVTATPDLLYERGGVWFWRETKTSAATASAETVPELLERFPQLALAVLMFVAGVRRGGRRSIELEVLRPDSPDIRIIDPFHPHHGERAREIVHRYAAAWHGDGQAVPNPTPDGCAACEFRAWCPCPAEMPDAH</sequence>
<dbReference type="Pfam" id="PF12705">
    <property type="entry name" value="PDDEXK_1"/>
    <property type="match status" value="1"/>
</dbReference>
<evidence type="ECO:0000259" key="4">
    <source>
        <dbReference type="Pfam" id="PF12705"/>
    </source>
</evidence>
<dbReference type="Proteomes" id="UP001596540">
    <property type="component" value="Unassembled WGS sequence"/>
</dbReference>
<evidence type="ECO:0000256" key="3">
    <source>
        <dbReference type="ARBA" id="ARBA00023204"/>
    </source>
</evidence>
<feature type="domain" description="PD-(D/E)XK endonuclease-like" evidence="4">
    <location>
        <begin position="317"/>
        <end position="562"/>
    </location>
</feature>
<gene>
    <name evidence="5" type="ORF">ACFQRF_13315</name>
</gene>
<reference evidence="6" key="1">
    <citation type="journal article" date="2019" name="Int. J. Syst. Evol. Microbiol.">
        <title>The Global Catalogue of Microorganisms (GCM) 10K type strain sequencing project: providing services to taxonomists for standard genome sequencing and annotation.</title>
        <authorList>
            <consortium name="The Broad Institute Genomics Platform"/>
            <consortium name="The Broad Institute Genome Sequencing Center for Infectious Disease"/>
            <person name="Wu L."/>
            <person name="Ma J."/>
        </authorList>
    </citation>
    <scope>NUCLEOTIDE SEQUENCE [LARGE SCALE GENOMIC DNA]</scope>
    <source>
        <strain evidence="6">CGMCC 4.7382</strain>
    </source>
</reference>
<keyword evidence="2" id="KW-0347">Helicase</keyword>
<accession>A0ABW2KHW2</accession>